<dbReference type="RefSeq" id="WP_099185280.1">
    <property type="nucleotide sequence ID" value="NZ_BEWI01000030.1"/>
</dbReference>
<reference evidence="1 2" key="2">
    <citation type="journal article" date="2013" name="Environ. Sci. Technol.">
        <title>The 4-tert-butylphenol-utilizing bacterium Sphingobium fuliginis OMI can degrade bisphenols via phenolic ring hydroxylation and meta-cleavage pathway.</title>
        <authorList>
            <person name="Ogata Y."/>
            <person name="Goda S."/>
            <person name="Toyama T."/>
            <person name="Sei K."/>
            <person name="Ike M."/>
        </authorList>
    </citation>
    <scope>NUCLEOTIDE SEQUENCE [LARGE SCALE GENOMIC DNA]</scope>
    <source>
        <strain evidence="1 2">OMI</strain>
    </source>
</reference>
<dbReference type="AlphaFoldDB" id="A0A292ZAP0"/>
<dbReference type="Proteomes" id="UP000221538">
    <property type="component" value="Unassembled WGS sequence"/>
</dbReference>
<comment type="caution">
    <text evidence="1">The sequence shown here is derived from an EMBL/GenBank/DDBJ whole genome shotgun (WGS) entry which is preliminary data.</text>
</comment>
<name>A0A292ZAP0_SPHSA</name>
<reference evidence="1 2" key="1">
    <citation type="journal article" date="2013" name="Biodegradation">
        <title>Occurrence of 4-tert-butylphenol (4-t-BP) biodegradation in an aquatic sample caused by the presence of Spirodela polyrrhiza and isolation of a 4-t-BP-utilizing bacterium.</title>
        <authorList>
            <person name="Ogata Y."/>
            <person name="Toyama T."/>
            <person name="Yu N."/>
            <person name="Wang X."/>
            <person name="Sei K."/>
            <person name="Ike M."/>
        </authorList>
    </citation>
    <scope>NUCLEOTIDE SEQUENCE [LARGE SCALE GENOMIC DNA]</scope>
    <source>
        <strain evidence="1 2">OMI</strain>
    </source>
</reference>
<accession>A0A292ZAP0</accession>
<evidence type="ECO:0000313" key="2">
    <source>
        <dbReference type="Proteomes" id="UP000221538"/>
    </source>
</evidence>
<sequence length="96" mass="10792">MKVRIDDIELTRAIGIGLAVAGKRGQSKDLAVSILRQLAQYAVFREAGAAELMSSNMPLFPDDFGIIRAADAYATSEVQRREQRRDFDWPVRLIVR</sequence>
<evidence type="ECO:0000313" key="1">
    <source>
        <dbReference type="EMBL" id="GAY19951.1"/>
    </source>
</evidence>
<proteinExistence type="predicted"/>
<gene>
    <name evidence="1" type="ORF">SFOMI_0473</name>
</gene>
<organism evidence="1 2">
    <name type="scientific">Sphingobium fuliginis (strain ATCC 27551)</name>
    <dbReference type="NCBI Taxonomy" id="336203"/>
    <lineage>
        <taxon>Bacteria</taxon>
        <taxon>Pseudomonadati</taxon>
        <taxon>Pseudomonadota</taxon>
        <taxon>Alphaproteobacteria</taxon>
        <taxon>Sphingomonadales</taxon>
        <taxon>Sphingomonadaceae</taxon>
        <taxon>Sphingobium</taxon>
    </lineage>
</organism>
<protein>
    <submittedName>
        <fullName evidence="1">Uncharacterized protein</fullName>
    </submittedName>
</protein>
<dbReference type="EMBL" id="BEWI01000030">
    <property type="protein sequence ID" value="GAY19951.1"/>
    <property type="molecule type" value="Genomic_DNA"/>
</dbReference>